<gene>
    <name evidence="2" type="ORF">HA254_01560</name>
</gene>
<keyword evidence="1" id="KW-1133">Transmembrane helix</keyword>
<comment type="caution">
    <text evidence="2">The sequence shown here is derived from an EMBL/GenBank/DDBJ whole genome shotgun (WGS) entry which is preliminary data.</text>
</comment>
<keyword evidence="1" id="KW-0472">Membrane</keyword>
<sequence>MEKEKYIRVCPICKSPDIHVDSSNAVLESIGSGNNWSCARCGNSFPIVLEVAIDKVKELEEEPLSDELRNKTPQEMRVGAGTGIGIVELIFLLVTMLLMIAILIFR</sequence>
<proteinExistence type="predicted"/>
<evidence type="ECO:0000256" key="1">
    <source>
        <dbReference type="SAM" id="Phobius"/>
    </source>
</evidence>
<dbReference type="Proteomes" id="UP000565078">
    <property type="component" value="Unassembled WGS sequence"/>
</dbReference>
<evidence type="ECO:0000313" key="2">
    <source>
        <dbReference type="EMBL" id="HIH09335.1"/>
    </source>
</evidence>
<dbReference type="EMBL" id="DUGC01000030">
    <property type="protein sequence ID" value="HIH09335.1"/>
    <property type="molecule type" value="Genomic_DNA"/>
</dbReference>
<name>A0A7J4IYG6_9ARCH</name>
<protein>
    <submittedName>
        <fullName evidence="2">Uncharacterized protein</fullName>
    </submittedName>
</protein>
<organism evidence="2 3">
    <name type="scientific">Candidatus Iainarchaeum sp</name>
    <dbReference type="NCBI Taxonomy" id="3101447"/>
    <lineage>
        <taxon>Archaea</taxon>
        <taxon>Candidatus Iainarchaeota</taxon>
        <taxon>Candidatus Iainarchaeia</taxon>
        <taxon>Candidatus Iainarchaeales</taxon>
        <taxon>Candidatus Iainarchaeaceae</taxon>
        <taxon>Candidatus Iainarchaeum</taxon>
    </lineage>
</organism>
<feature type="transmembrane region" description="Helical" evidence="1">
    <location>
        <begin position="78"/>
        <end position="105"/>
    </location>
</feature>
<evidence type="ECO:0000313" key="3">
    <source>
        <dbReference type="Proteomes" id="UP000565078"/>
    </source>
</evidence>
<accession>A0A7J4IYG6</accession>
<keyword evidence="1" id="KW-0812">Transmembrane</keyword>
<reference evidence="3" key="1">
    <citation type="journal article" date="2020" name="bioRxiv">
        <title>A rank-normalized archaeal taxonomy based on genome phylogeny resolves widespread incomplete and uneven classifications.</title>
        <authorList>
            <person name="Rinke C."/>
            <person name="Chuvochina M."/>
            <person name="Mussig A.J."/>
            <person name="Chaumeil P.-A."/>
            <person name="Waite D.W."/>
            <person name="Whitman W.B."/>
            <person name="Parks D.H."/>
            <person name="Hugenholtz P."/>
        </authorList>
    </citation>
    <scope>NUCLEOTIDE SEQUENCE [LARGE SCALE GENOMIC DNA]</scope>
</reference>
<dbReference type="AlphaFoldDB" id="A0A7J4IYG6"/>